<protein>
    <submittedName>
        <fullName evidence="2">Uncharacterized protein</fullName>
    </submittedName>
</protein>
<dbReference type="InterPro" id="IPR051829">
    <property type="entry name" value="Multiheme_Cytochr_ET"/>
</dbReference>
<name>G0EGP9_PYRF1</name>
<accession>G0EGP9</accession>
<dbReference type="SUPFAM" id="SSF48695">
    <property type="entry name" value="Multiheme cytochromes"/>
    <property type="match status" value="1"/>
</dbReference>
<evidence type="ECO:0000256" key="1">
    <source>
        <dbReference type="ARBA" id="ARBA00022729"/>
    </source>
</evidence>
<dbReference type="eggNOG" id="arCOG07617">
    <property type="taxonomic scope" value="Archaea"/>
</dbReference>
<dbReference type="STRING" id="694429.Pyrfu_1339"/>
<dbReference type="GeneID" id="11138523"/>
<keyword evidence="3" id="KW-1185">Reference proteome</keyword>
<organism evidence="2 3">
    <name type="scientific">Pyrolobus fumarii (strain DSM 11204 / 1A)</name>
    <dbReference type="NCBI Taxonomy" id="694429"/>
    <lineage>
        <taxon>Archaea</taxon>
        <taxon>Thermoproteota</taxon>
        <taxon>Thermoprotei</taxon>
        <taxon>Desulfurococcales</taxon>
        <taxon>Pyrodictiaceae</taxon>
        <taxon>Pyrolobus</taxon>
    </lineage>
</organism>
<reference evidence="2 3" key="1">
    <citation type="journal article" date="2011" name="Stand. Genomic Sci.">
        <title>Complete genome sequence of the hyperthermophilic chemolithoautotroph Pyrolobus fumarii type strain (1A).</title>
        <authorList>
            <person name="Anderson I."/>
            <person name="Goker M."/>
            <person name="Nolan M."/>
            <person name="Lucas S."/>
            <person name="Hammon N."/>
            <person name="Deshpande S."/>
            <person name="Cheng J.F."/>
            <person name="Tapia R."/>
            <person name="Han C."/>
            <person name="Goodwin L."/>
            <person name="Pitluck S."/>
            <person name="Huntemann M."/>
            <person name="Liolios K."/>
            <person name="Ivanova N."/>
            <person name="Pagani I."/>
            <person name="Mavromatis K."/>
            <person name="Ovchinikova G."/>
            <person name="Pati A."/>
            <person name="Chen A."/>
            <person name="Palaniappan K."/>
            <person name="Land M."/>
            <person name="Hauser L."/>
            <person name="Brambilla E.M."/>
            <person name="Huber H."/>
            <person name="Yasawong M."/>
            <person name="Rohde M."/>
            <person name="Spring S."/>
            <person name="Abt B."/>
            <person name="Sikorski J."/>
            <person name="Wirth R."/>
            <person name="Detter J.C."/>
            <person name="Woyke T."/>
            <person name="Bristow J."/>
            <person name="Eisen J.A."/>
            <person name="Markowitz V."/>
            <person name="Hugenholtz P."/>
            <person name="Kyrpides N.C."/>
            <person name="Klenk H.P."/>
            <person name="Lapidus A."/>
        </authorList>
    </citation>
    <scope>NUCLEOTIDE SEQUENCE [LARGE SCALE GENOMIC DNA]</scope>
    <source>
        <strain evidence="3">DSM 11204 / 1A</strain>
    </source>
</reference>
<dbReference type="HOGENOM" id="CLU_017567_0_0_2"/>
<proteinExistence type="predicted"/>
<dbReference type="InterPro" id="IPR036280">
    <property type="entry name" value="Multihaem_cyt_sf"/>
</dbReference>
<sequence length="553" mass="62223">MEARQILVFAIVAVIVAAAAYFAGYSAAPTKTVTSTVESVATLTVTKTQMLTETYSEIRTVTVTTTHTVVKRVGFMPKQINVQEEVKKIMNKLSPQSRACVNCHMRYTPGIVADWLMSKHARVTPAEAWKKPELQREISALPPENMRDYIVGCYECHGLNPDKHPDTFEHFGFKIHTIVTPPDCAVCHPVEVEEYGRSVKAHAHNNLVKNPVYMLLVNASTQINMFGIKAGYHLAVESACFACHGAKVEFVGLKEIQVGNLKLKVPVYKGWPNHGVGRVNPDGSEGSCTACHPRHAFSIEVARSPYTCSQCHLDPDVPAFDVWKESKHGNIFLAQWKTYNMTAVPWVPGRDFRAPSCAVCHFSLLVDKNGNVIAPRTHDVGSRIWIRLFGVYAHPQPKIGETWKIKNKDGLPLPYSLLDAEPAWDYVISKEEMAKRREQMIKICSACHSENYARERIAWFEGVVNETNKAILASTQLLVEAWKKGVAKGLLTGDNPFDEYIERLWIETWLFYANSIRYGAAMNGPDWTTFKRGWYQLTRTLGEMQMLIELHGK</sequence>
<dbReference type="Gene3D" id="1.20.850.10">
    <property type="entry name" value="Hydroxylamine Oxidoreductase, Chain A, domain 2"/>
    <property type="match status" value="1"/>
</dbReference>
<keyword evidence="1" id="KW-0732">Signal</keyword>
<dbReference type="RefSeq" id="WP_014026874.1">
    <property type="nucleotide sequence ID" value="NC_015931.1"/>
</dbReference>
<dbReference type="Proteomes" id="UP000001037">
    <property type="component" value="Chromosome"/>
</dbReference>
<gene>
    <name evidence="2" type="ordered locus">Pyrfu_1339</name>
</gene>
<dbReference type="Pfam" id="PF13447">
    <property type="entry name" value="Multi-haem_cyto"/>
    <property type="match status" value="1"/>
</dbReference>
<evidence type="ECO:0000313" key="3">
    <source>
        <dbReference type="Proteomes" id="UP000001037"/>
    </source>
</evidence>
<dbReference type="AlphaFoldDB" id="G0EGP9"/>
<dbReference type="InParanoid" id="G0EGP9"/>
<dbReference type="EMBL" id="CP002838">
    <property type="protein sequence ID" value="AEM39197.1"/>
    <property type="molecule type" value="Genomic_DNA"/>
</dbReference>
<dbReference type="KEGG" id="pfm:Pyrfu_1339"/>
<evidence type="ECO:0000313" key="2">
    <source>
        <dbReference type="EMBL" id="AEM39197.1"/>
    </source>
</evidence>
<dbReference type="PANTHER" id="PTHR35038:SF8">
    <property type="entry name" value="C-TYPE POLYHEME CYTOCHROME OMCC"/>
    <property type="match status" value="1"/>
</dbReference>
<dbReference type="Gene3D" id="1.10.780.10">
    <property type="entry name" value="Hydroxylamine Oxidoreductase, Chain A, domain 1"/>
    <property type="match status" value="1"/>
</dbReference>
<dbReference type="PANTHER" id="PTHR35038">
    <property type="entry name" value="DISSIMILATORY SULFITE REDUCTASE SIRA"/>
    <property type="match status" value="1"/>
</dbReference>